<dbReference type="Proteomes" id="UP000005850">
    <property type="component" value="Chromosome"/>
</dbReference>
<dbReference type="Pfam" id="PF04542">
    <property type="entry name" value="Sigma70_r2"/>
    <property type="match status" value="1"/>
</dbReference>
<dbReference type="InterPro" id="IPR039425">
    <property type="entry name" value="RNA_pol_sigma-70-like"/>
</dbReference>
<dbReference type="PANTHER" id="PTHR43133:SF60">
    <property type="entry name" value="RNA POLYMERASE SIGMA FACTOR SIGV"/>
    <property type="match status" value="1"/>
</dbReference>
<dbReference type="PANTHER" id="PTHR43133">
    <property type="entry name" value="RNA POLYMERASE ECF-TYPE SIGMA FACTO"/>
    <property type="match status" value="1"/>
</dbReference>
<dbReference type="InterPro" id="IPR013249">
    <property type="entry name" value="RNA_pol_sigma70_r4_t2"/>
</dbReference>
<evidence type="ECO:0000256" key="2">
    <source>
        <dbReference type="ARBA" id="ARBA00023015"/>
    </source>
</evidence>
<evidence type="ECO:0000256" key="3">
    <source>
        <dbReference type="ARBA" id="ARBA00023082"/>
    </source>
</evidence>
<dbReference type="RefSeq" id="WP_003334971.1">
    <property type="nucleotide sequence ID" value="NZ_CP007806.1"/>
</dbReference>
<dbReference type="InterPro" id="IPR036388">
    <property type="entry name" value="WH-like_DNA-bd_sf"/>
</dbReference>
<dbReference type="NCBIfam" id="TIGR02937">
    <property type="entry name" value="sigma70-ECF"/>
    <property type="match status" value="1"/>
</dbReference>
<dbReference type="GO" id="GO:0006950">
    <property type="term" value="P:response to stress"/>
    <property type="evidence" value="ECO:0007669"/>
    <property type="project" value="UniProtKB-ARBA"/>
</dbReference>
<keyword evidence="2 6" id="KW-0805">Transcription regulation</keyword>
<dbReference type="eggNOG" id="COG1595">
    <property type="taxonomic scope" value="Bacteria"/>
</dbReference>
<evidence type="ECO:0000313" key="10">
    <source>
        <dbReference type="Proteomes" id="UP000005850"/>
    </source>
</evidence>
<dbReference type="GO" id="GO:0016987">
    <property type="term" value="F:sigma factor activity"/>
    <property type="evidence" value="ECO:0007669"/>
    <property type="project" value="UniProtKB-KW"/>
</dbReference>
<dbReference type="SUPFAM" id="SSF88659">
    <property type="entry name" value="Sigma3 and sigma4 domains of RNA polymerase sigma factors"/>
    <property type="match status" value="1"/>
</dbReference>
<keyword evidence="10" id="KW-1185">Reference proteome</keyword>
<dbReference type="CDD" id="cd06171">
    <property type="entry name" value="Sigma70_r4"/>
    <property type="match status" value="1"/>
</dbReference>
<dbReference type="PROSITE" id="PS01063">
    <property type="entry name" value="SIGMA70_ECF"/>
    <property type="match status" value="1"/>
</dbReference>
<protein>
    <recommendedName>
        <fullName evidence="6">RNA polymerase sigma factor</fullName>
    </recommendedName>
</protein>
<comment type="similarity">
    <text evidence="1 6">Belongs to the sigma-70 factor family. ECF subfamily.</text>
</comment>
<dbReference type="Pfam" id="PF08281">
    <property type="entry name" value="Sigma70_r4_2"/>
    <property type="match status" value="1"/>
</dbReference>
<dbReference type="InterPro" id="IPR014284">
    <property type="entry name" value="RNA_pol_sigma-70_dom"/>
</dbReference>
<gene>
    <name evidence="9" type="primary">sigX_3</name>
    <name evidence="9" type="ORF">BRLA_c011480</name>
</gene>
<organism evidence="9 10">
    <name type="scientific">Brevibacillus laterosporus LMG 15441</name>
    <dbReference type="NCBI Taxonomy" id="1042163"/>
    <lineage>
        <taxon>Bacteria</taxon>
        <taxon>Bacillati</taxon>
        <taxon>Bacillota</taxon>
        <taxon>Bacilli</taxon>
        <taxon>Bacillales</taxon>
        <taxon>Paenibacillaceae</taxon>
        <taxon>Brevibacillus</taxon>
    </lineage>
</organism>
<evidence type="ECO:0000256" key="5">
    <source>
        <dbReference type="ARBA" id="ARBA00023163"/>
    </source>
</evidence>
<name>A0A075R2Q4_BRELA</name>
<evidence type="ECO:0000256" key="4">
    <source>
        <dbReference type="ARBA" id="ARBA00023125"/>
    </source>
</evidence>
<sequence length="181" mass="21440">MYGEDVKQQVLFIYEQYYLDVYHFLLYYTGNQNDTEDLTQEVFVRVIRALERYESRANIKTWLFAIAKHIAIDHHRKKRWKSLFSIDVLKKHMSSDGLPEKAVESWEEEQELIRAIQKLPQHYRMVVILRGIQGYSVRETASIMDYSESQVKVTLHRALKKLEKELAGRIGGELYDGLAKR</sequence>
<dbReference type="AlphaFoldDB" id="A0A075R2Q4"/>
<dbReference type="GO" id="GO:0003677">
    <property type="term" value="F:DNA binding"/>
    <property type="evidence" value="ECO:0007669"/>
    <property type="project" value="UniProtKB-KW"/>
</dbReference>
<dbReference type="InterPro" id="IPR007627">
    <property type="entry name" value="RNA_pol_sigma70_r2"/>
</dbReference>
<dbReference type="InterPro" id="IPR013324">
    <property type="entry name" value="RNA_pol_sigma_r3/r4-like"/>
</dbReference>
<dbReference type="KEGG" id="blr:BRLA_c011480"/>
<dbReference type="STRING" id="1042163.BRLA_c011480"/>
<dbReference type="GO" id="GO:0006352">
    <property type="term" value="P:DNA-templated transcription initiation"/>
    <property type="evidence" value="ECO:0007669"/>
    <property type="project" value="InterPro"/>
</dbReference>
<evidence type="ECO:0000256" key="1">
    <source>
        <dbReference type="ARBA" id="ARBA00010641"/>
    </source>
</evidence>
<evidence type="ECO:0000259" key="8">
    <source>
        <dbReference type="Pfam" id="PF08281"/>
    </source>
</evidence>
<feature type="domain" description="RNA polymerase sigma-70 region 2" evidence="7">
    <location>
        <begin position="13"/>
        <end position="80"/>
    </location>
</feature>
<keyword evidence="5 6" id="KW-0804">Transcription</keyword>
<dbReference type="InterPro" id="IPR000838">
    <property type="entry name" value="RNA_pol_sigma70_ECF_CS"/>
</dbReference>
<dbReference type="EMBL" id="CP007806">
    <property type="protein sequence ID" value="AIG25488.1"/>
    <property type="molecule type" value="Genomic_DNA"/>
</dbReference>
<keyword evidence="3 6" id="KW-0731">Sigma factor</keyword>
<dbReference type="InterPro" id="IPR013325">
    <property type="entry name" value="RNA_pol_sigma_r2"/>
</dbReference>
<dbReference type="Gene3D" id="1.10.1740.10">
    <property type="match status" value="1"/>
</dbReference>
<evidence type="ECO:0000259" key="7">
    <source>
        <dbReference type="Pfam" id="PF04542"/>
    </source>
</evidence>
<feature type="domain" description="RNA polymerase sigma factor 70 region 4 type 2" evidence="8">
    <location>
        <begin position="110"/>
        <end position="162"/>
    </location>
</feature>
<proteinExistence type="inferred from homology"/>
<dbReference type="Gene3D" id="1.10.10.10">
    <property type="entry name" value="Winged helix-like DNA-binding domain superfamily/Winged helix DNA-binding domain"/>
    <property type="match status" value="1"/>
</dbReference>
<reference evidence="9 10" key="1">
    <citation type="journal article" date="2011" name="J. Bacteriol.">
        <title>Genome sequence of Brevibacillus laterosporus LMG 15441, a pathogen of invertebrates.</title>
        <authorList>
            <person name="Djukic M."/>
            <person name="Poehlein A."/>
            <person name="Thurmer A."/>
            <person name="Daniel R."/>
        </authorList>
    </citation>
    <scope>NUCLEOTIDE SEQUENCE [LARGE SCALE GENOMIC DNA]</scope>
    <source>
        <strain evidence="9 10">LMG 15441</strain>
    </source>
</reference>
<dbReference type="SUPFAM" id="SSF88946">
    <property type="entry name" value="Sigma2 domain of RNA polymerase sigma factors"/>
    <property type="match status" value="1"/>
</dbReference>
<dbReference type="HOGENOM" id="CLU_047691_3_4_9"/>
<evidence type="ECO:0000313" key="9">
    <source>
        <dbReference type="EMBL" id="AIG25488.1"/>
    </source>
</evidence>
<keyword evidence="4 6" id="KW-0238">DNA-binding</keyword>
<accession>A0A075R2Q4</accession>
<evidence type="ECO:0000256" key="6">
    <source>
        <dbReference type="RuleBase" id="RU000716"/>
    </source>
</evidence>